<accession>A0A7R6PEM5</accession>
<dbReference type="RefSeq" id="WP_201348838.1">
    <property type="nucleotide sequence ID" value="NZ_AP014546.1"/>
</dbReference>
<dbReference type="GO" id="GO:0016491">
    <property type="term" value="F:oxidoreductase activity"/>
    <property type="evidence" value="ECO:0007669"/>
    <property type="project" value="UniProtKB-KW"/>
</dbReference>
<evidence type="ECO:0000313" key="4">
    <source>
        <dbReference type="Proteomes" id="UP000595332"/>
    </source>
</evidence>
<dbReference type="Proteomes" id="UP000595332">
    <property type="component" value="Chromosome"/>
</dbReference>
<dbReference type="GO" id="GO:0005737">
    <property type="term" value="C:cytoplasm"/>
    <property type="evidence" value="ECO:0007669"/>
    <property type="project" value="TreeGrafter"/>
</dbReference>
<evidence type="ECO:0000256" key="1">
    <source>
        <dbReference type="ARBA" id="ARBA00023002"/>
    </source>
</evidence>
<proteinExistence type="predicted"/>
<dbReference type="InterPro" id="IPR036188">
    <property type="entry name" value="FAD/NAD-bd_sf"/>
</dbReference>
<keyword evidence="1 3" id="KW-0560">Oxidoreductase</keyword>
<evidence type="ECO:0000259" key="2">
    <source>
        <dbReference type="Pfam" id="PF01266"/>
    </source>
</evidence>
<evidence type="ECO:0000313" key="3">
    <source>
        <dbReference type="EMBL" id="BBB28103.1"/>
    </source>
</evidence>
<sequence length="425" mass="46774">MKQGGFSTIADDSSKAVAVVGAGVVGLCAALEAQRKGYQVTLIDRDEAGLGASFGNAGYLATELIDPLSTPKTLFSSFAMWLNPYGPLSLPLGYLHRILPWLFRFICAAAPKTTKKGRLALKQLNVASVPAWRRCLEDIGAQEQLVQSGYLLVWESAGKLEEAKKHAAYMQDNGIKTELVQGERLAYLEPELAENLSHALYFPEACRVKEPYELCKILLSAFQARGGTFLQQSVTFLQSEGKGVLVQTEKSSLKFDNTIICAGAWSKQLLREVGLDVPLEAERGYHLSIDAEHIKLNHPIGSAERRFVMTPLDSGLRVVGITELGGLKLKPFKQRFDSLQHHSGQLLSQLNNPTLEVSKWMGHRPTLPDSLPVIDRHPKHSQLLFAFGNQHLGLTQAAISAELVVGLMSGDLPTINYEPFRVDRF</sequence>
<dbReference type="PANTHER" id="PTHR13847:SF289">
    <property type="entry name" value="GLYCINE OXIDASE"/>
    <property type="match status" value="1"/>
</dbReference>
<organism evidence="3 4">
    <name type="scientific">Neptunomonas japonica JAMM 1380</name>
    <dbReference type="NCBI Taxonomy" id="1441457"/>
    <lineage>
        <taxon>Bacteria</taxon>
        <taxon>Pseudomonadati</taxon>
        <taxon>Pseudomonadota</taxon>
        <taxon>Gammaproteobacteria</taxon>
        <taxon>Oceanospirillales</taxon>
        <taxon>Oceanospirillaceae</taxon>
        <taxon>Neptunomonas</taxon>
    </lineage>
</organism>
<dbReference type="KEGG" id="njp:NEJAP_0144"/>
<dbReference type="SUPFAM" id="SSF54373">
    <property type="entry name" value="FAD-linked reductases, C-terminal domain"/>
    <property type="match status" value="1"/>
</dbReference>
<keyword evidence="4" id="KW-1185">Reference proteome</keyword>
<dbReference type="EMBL" id="AP014546">
    <property type="protein sequence ID" value="BBB28103.1"/>
    <property type="molecule type" value="Genomic_DNA"/>
</dbReference>
<gene>
    <name evidence="3" type="ORF">NEJAP_0144</name>
</gene>
<name>A0A7R6PEM5_9GAMM</name>
<protein>
    <submittedName>
        <fullName evidence="3">D-amino-acid dehydrogenase</fullName>
        <ecNumber evidence="3">1.4.99.6</ecNumber>
    </submittedName>
</protein>
<reference evidence="3 4" key="1">
    <citation type="journal article" date="2008" name="Int. J. Syst. Evol. Microbiol.">
        <title>Neptunomonas japonica sp. nov., an Osedax japonicus symbiont-like bacterium isolated from sediment adjacent to sperm whale carcasses off Kagoshima, Japan.</title>
        <authorList>
            <person name="Miyazaki M."/>
            <person name="Nogi Y."/>
            <person name="Fujiwara Y."/>
            <person name="Kawato M."/>
            <person name="Kubokawa K."/>
            <person name="Horikoshi K."/>
        </authorList>
    </citation>
    <scope>NUCLEOTIDE SEQUENCE [LARGE SCALE GENOMIC DNA]</scope>
    <source>
        <strain evidence="3 4">JAMM 1380</strain>
    </source>
</reference>
<dbReference type="PANTHER" id="PTHR13847">
    <property type="entry name" value="SARCOSINE DEHYDROGENASE-RELATED"/>
    <property type="match status" value="1"/>
</dbReference>
<dbReference type="Gene3D" id="3.50.50.60">
    <property type="entry name" value="FAD/NAD(P)-binding domain"/>
    <property type="match status" value="2"/>
</dbReference>
<dbReference type="AlphaFoldDB" id="A0A7R6PEM5"/>
<dbReference type="Pfam" id="PF01266">
    <property type="entry name" value="DAO"/>
    <property type="match status" value="1"/>
</dbReference>
<dbReference type="SUPFAM" id="SSF51905">
    <property type="entry name" value="FAD/NAD(P)-binding domain"/>
    <property type="match status" value="1"/>
</dbReference>
<dbReference type="EC" id="1.4.99.6" evidence="3"/>
<dbReference type="Gene3D" id="3.30.9.10">
    <property type="entry name" value="D-Amino Acid Oxidase, subunit A, domain 2"/>
    <property type="match status" value="1"/>
</dbReference>
<dbReference type="InterPro" id="IPR006076">
    <property type="entry name" value="FAD-dep_OxRdtase"/>
</dbReference>
<feature type="domain" description="FAD dependent oxidoreductase" evidence="2">
    <location>
        <begin position="17"/>
        <end position="405"/>
    </location>
</feature>